<dbReference type="Proteomes" id="UP000814033">
    <property type="component" value="Unassembled WGS sequence"/>
</dbReference>
<gene>
    <name evidence="1" type="ORF">FA95DRAFT_1567101</name>
</gene>
<proteinExistence type="predicted"/>
<organism evidence="1 2">
    <name type="scientific">Auriscalpium vulgare</name>
    <dbReference type="NCBI Taxonomy" id="40419"/>
    <lineage>
        <taxon>Eukaryota</taxon>
        <taxon>Fungi</taxon>
        <taxon>Dikarya</taxon>
        <taxon>Basidiomycota</taxon>
        <taxon>Agaricomycotina</taxon>
        <taxon>Agaricomycetes</taxon>
        <taxon>Russulales</taxon>
        <taxon>Auriscalpiaceae</taxon>
        <taxon>Auriscalpium</taxon>
    </lineage>
</organism>
<protein>
    <submittedName>
        <fullName evidence="1">Uncharacterized protein</fullName>
    </submittedName>
</protein>
<comment type="caution">
    <text evidence="1">The sequence shown here is derived from an EMBL/GenBank/DDBJ whole genome shotgun (WGS) entry which is preliminary data.</text>
</comment>
<evidence type="ECO:0000313" key="2">
    <source>
        <dbReference type="Proteomes" id="UP000814033"/>
    </source>
</evidence>
<sequence length="120" mass="13244">MRHICAAHLRCCAPQRTRLSVGALGSAGFASDDAISFRRFGNWMCDLRFAVLTAFGRPWQSPAPPRRPHRRVGRALLHQQKNSAGQPGTRRGPEDCQICLATIPRGVAPHKLSLRTSGYL</sequence>
<accession>A0ACB8R682</accession>
<evidence type="ECO:0000313" key="1">
    <source>
        <dbReference type="EMBL" id="KAI0039569.1"/>
    </source>
</evidence>
<reference evidence="1" key="2">
    <citation type="journal article" date="2022" name="New Phytol.">
        <title>Evolutionary transition to the ectomycorrhizal habit in the genomes of a hyperdiverse lineage of mushroom-forming fungi.</title>
        <authorList>
            <person name="Looney B."/>
            <person name="Miyauchi S."/>
            <person name="Morin E."/>
            <person name="Drula E."/>
            <person name="Courty P.E."/>
            <person name="Kohler A."/>
            <person name="Kuo A."/>
            <person name="LaButti K."/>
            <person name="Pangilinan J."/>
            <person name="Lipzen A."/>
            <person name="Riley R."/>
            <person name="Andreopoulos W."/>
            <person name="He G."/>
            <person name="Johnson J."/>
            <person name="Nolan M."/>
            <person name="Tritt A."/>
            <person name="Barry K.W."/>
            <person name="Grigoriev I.V."/>
            <person name="Nagy L.G."/>
            <person name="Hibbett D."/>
            <person name="Henrissat B."/>
            <person name="Matheny P.B."/>
            <person name="Labbe J."/>
            <person name="Martin F.M."/>
        </authorList>
    </citation>
    <scope>NUCLEOTIDE SEQUENCE</scope>
    <source>
        <strain evidence="1">FP105234-sp</strain>
    </source>
</reference>
<keyword evidence="2" id="KW-1185">Reference proteome</keyword>
<name>A0ACB8R682_9AGAM</name>
<reference evidence="1" key="1">
    <citation type="submission" date="2021-02" db="EMBL/GenBank/DDBJ databases">
        <authorList>
            <consortium name="DOE Joint Genome Institute"/>
            <person name="Ahrendt S."/>
            <person name="Looney B.P."/>
            <person name="Miyauchi S."/>
            <person name="Morin E."/>
            <person name="Drula E."/>
            <person name="Courty P.E."/>
            <person name="Chicoki N."/>
            <person name="Fauchery L."/>
            <person name="Kohler A."/>
            <person name="Kuo A."/>
            <person name="Labutti K."/>
            <person name="Pangilinan J."/>
            <person name="Lipzen A."/>
            <person name="Riley R."/>
            <person name="Andreopoulos W."/>
            <person name="He G."/>
            <person name="Johnson J."/>
            <person name="Barry K.W."/>
            <person name="Grigoriev I.V."/>
            <person name="Nagy L."/>
            <person name="Hibbett D."/>
            <person name="Henrissat B."/>
            <person name="Matheny P.B."/>
            <person name="Labbe J."/>
            <person name="Martin F."/>
        </authorList>
    </citation>
    <scope>NUCLEOTIDE SEQUENCE</scope>
    <source>
        <strain evidence="1">FP105234-sp</strain>
    </source>
</reference>
<dbReference type="EMBL" id="MU276288">
    <property type="protein sequence ID" value="KAI0039569.1"/>
    <property type="molecule type" value="Genomic_DNA"/>
</dbReference>